<proteinExistence type="predicted"/>
<feature type="region of interest" description="Disordered" evidence="1">
    <location>
        <begin position="184"/>
        <end position="204"/>
    </location>
</feature>
<protein>
    <submittedName>
        <fullName evidence="2">Uncharacterized protein</fullName>
    </submittedName>
</protein>
<name>A0ABR1L5W1_9PEZI</name>
<gene>
    <name evidence="2" type="ORF">IWZ03DRAFT_36556</name>
</gene>
<evidence type="ECO:0000313" key="3">
    <source>
        <dbReference type="Proteomes" id="UP001363622"/>
    </source>
</evidence>
<sequence>MQCSRTCSSSGHIYEQESAHCVRCKFDELAQSSFSISRLLLFLSIINKVYCSFVDASHSSKQRFCSPASRSIQKKTLRNSPQVHATTIVSHHHQHTISSKATHLSNNATGTKRQPRHRNPRHQSQPESTAGRQADRHGNIPNHTRARILQPGPAQSSPSLQTSGTILDDQTLQTLPSSLLHYLSVDDDEGPRSSQTQMSPPPRRVVASFSYTPILYLTMPSKRRADAPHSLGAL</sequence>
<feature type="compositionally biased region" description="Polar residues" evidence="1">
    <location>
        <begin position="153"/>
        <end position="163"/>
    </location>
</feature>
<feature type="compositionally biased region" description="Polar residues" evidence="1">
    <location>
        <begin position="96"/>
        <end position="112"/>
    </location>
</feature>
<dbReference type="EMBL" id="JBBPHU010000001">
    <property type="protein sequence ID" value="KAK7524908.1"/>
    <property type="molecule type" value="Genomic_DNA"/>
</dbReference>
<reference evidence="2 3" key="1">
    <citation type="submission" date="2024-04" db="EMBL/GenBank/DDBJ databases">
        <title>Phyllosticta paracitricarpa is synonymous to the EU quarantine fungus P. citricarpa based on phylogenomic analyses.</title>
        <authorList>
            <consortium name="Lawrence Berkeley National Laboratory"/>
            <person name="Van Ingen-Buijs V.A."/>
            <person name="Van Westerhoven A.C."/>
            <person name="Haridas S."/>
            <person name="Skiadas P."/>
            <person name="Martin F."/>
            <person name="Groenewald J.Z."/>
            <person name="Crous P.W."/>
            <person name="Seidl M.F."/>
        </authorList>
    </citation>
    <scope>NUCLEOTIDE SEQUENCE [LARGE SCALE GENOMIC DNA]</scope>
    <source>
        <strain evidence="2 3">CBS 123371</strain>
    </source>
</reference>
<evidence type="ECO:0000256" key="1">
    <source>
        <dbReference type="SAM" id="MobiDB-lite"/>
    </source>
</evidence>
<organism evidence="2 3">
    <name type="scientific">Phyllosticta citriasiana</name>
    <dbReference type="NCBI Taxonomy" id="595635"/>
    <lineage>
        <taxon>Eukaryota</taxon>
        <taxon>Fungi</taxon>
        <taxon>Dikarya</taxon>
        <taxon>Ascomycota</taxon>
        <taxon>Pezizomycotina</taxon>
        <taxon>Dothideomycetes</taxon>
        <taxon>Dothideomycetes incertae sedis</taxon>
        <taxon>Botryosphaeriales</taxon>
        <taxon>Phyllostictaceae</taxon>
        <taxon>Phyllosticta</taxon>
    </lineage>
</organism>
<feature type="region of interest" description="Disordered" evidence="1">
    <location>
        <begin position="88"/>
        <end position="163"/>
    </location>
</feature>
<feature type="compositionally biased region" description="Polar residues" evidence="1">
    <location>
        <begin position="122"/>
        <end position="131"/>
    </location>
</feature>
<keyword evidence="3" id="KW-1185">Reference proteome</keyword>
<dbReference type="Proteomes" id="UP001363622">
    <property type="component" value="Unassembled WGS sequence"/>
</dbReference>
<comment type="caution">
    <text evidence="2">The sequence shown here is derived from an EMBL/GenBank/DDBJ whole genome shotgun (WGS) entry which is preliminary data.</text>
</comment>
<accession>A0ABR1L5W1</accession>
<evidence type="ECO:0000313" key="2">
    <source>
        <dbReference type="EMBL" id="KAK7524908.1"/>
    </source>
</evidence>